<proteinExistence type="predicted"/>
<gene>
    <name evidence="2" type="ORF">GBK04_26955</name>
</gene>
<organism evidence="2 3">
    <name type="scientific">Salmonirosea aquatica</name>
    <dbReference type="NCBI Taxonomy" id="2654236"/>
    <lineage>
        <taxon>Bacteria</taxon>
        <taxon>Pseudomonadati</taxon>
        <taxon>Bacteroidota</taxon>
        <taxon>Cytophagia</taxon>
        <taxon>Cytophagales</taxon>
        <taxon>Spirosomataceae</taxon>
        <taxon>Salmonirosea</taxon>
    </lineage>
</organism>
<reference evidence="2 3" key="1">
    <citation type="submission" date="2019-10" db="EMBL/GenBank/DDBJ databases">
        <title>Draft Genome Sequence of Cytophagaceae sp. SJW1-29.</title>
        <authorList>
            <person name="Choi A."/>
        </authorList>
    </citation>
    <scope>NUCLEOTIDE SEQUENCE [LARGE SCALE GENOMIC DNA]</scope>
    <source>
        <strain evidence="2 3">SJW1-29</strain>
    </source>
</reference>
<comment type="caution">
    <text evidence="2">The sequence shown here is derived from an EMBL/GenBank/DDBJ whole genome shotgun (WGS) entry which is preliminary data.</text>
</comment>
<accession>A0A7C9FTI9</accession>
<keyword evidence="3" id="KW-1185">Reference proteome</keyword>
<dbReference type="Gene3D" id="3.30.950.30">
    <property type="entry name" value="Schlafen, AAA domain"/>
    <property type="match status" value="1"/>
</dbReference>
<dbReference type="Pfam" id="PF04326">
    <property type="entry name" value="SLFN_AlbA_2"/>
    <property type="match status" value="1"/>
</dbReference>
<dbReference type="SUPFAM" id="SSF46785">
    <property type="entry name" value="Winged helix' DNA-binding domain"/>
    <property type="match status" value="1"/>
</dbReference>
<dbReference type="EMBL" id="WHLY01000002">
    <property type="protein sequence ID" value="MPR36872.1"/>
    <property type="molecule type" value="Genomic_DNA"/>
</dbReference>
<keyword evidence="2" id="KW-0547">Nucleotide-binding</keyword>
<evidence type="ECO:0000313" key="3">
    <source>
        <dbReference type="Proteomes" id="UP000479293"/>
    </source>
</evidence>
<dbReference type="InterPro" id="IPR036388">
    <property type="entry name" value="WH-like_DNA-bd_sf"/>
</dbReference>
<dbReference type="InterPro" id="IPR007421">
    <property type="entry name" value="Schlafen_AlbA_2_dom"/>
</dbReference>
<dbReference type="AlphaFoldDB" id="A0A7C9FTI9"/>
<dbReference type="Proteomes" id="UP000479293">
    <property type="component" value="Unassembled WGS sequence"/>
</dbReference>
<dbReference type="PANTHER" id="PTHR30595:SF6">
    <property type="entry name" value="SCHLAFEN ALBA-2 DOMAIN-CONTAINING PROTEIN"/>
    <property type="match status" value="1"/>
</dbReference>
<name>A0A7C9FTI9_9BACT</name>
<dbReference type="Gene3D" id="1.10.10.10">
    <property type="entry name" value="Winged helix-like DNA-binding domain superfamily/Winged helix DNA-binding domain"/>
    <property type="match status" value="1"/>
</dbReference>
<evidence type="ECO:0000259" key="1">
    <source>
        <dbReference type="Pfam" id="PF04326"/>
    </source>
</evidence>
<dbReference type="RefSeq" id="WP_152765148.1">
    <property type="nucleotide sequence ID" value="NZ_WHLY01000002.1"/>
</dbReference>
<sequence length="212" mass="23703">MVDFKKSTLELIQMGEGLTVEFKRTIDSPFKIAKTLASFANTSGGIVLVGIADNRSTVGITSELRELQKLERACGQLVEKELLVRCKTISLGLKNILRIEIEESAEKPHYAINEKGERIIYIRMKDKSVPINRLLLPGEGDAATDRLLNTRPVKNLIQYLKQNDAISDKEFSKLINVSEKRATRLMNDLLEAGVVMKRGSGRSALYSLKLVK</sequence>
<dbReference type="InterPro" id="IPR038461">
    <property type="entry name" value="Schlafen_AlbA_2_dom_sf"/>
</dbReference>
<protein>
    <submittedName>
        <fullName evidence="2">ATP-binding protein</fullName>
    </submittedName>
</protein>
<feature type="domain" description="Schlafen AlbA-2" evidence="1">
    <location>
        <begin position="16"/>
        <end position="131"/>
    </location>
</feature>
<dbReference type="PANTHER" id="PTHR30595">
    <property type="entry name" value="GLPR-RELATED TRANSCRIPTIONAL REPRESSOR"/>
    <property type="match status" value="1"/>
</dbReference>
<dbReference type="GO" id="GO:0005524">
    <property type="term" value="F:ATP binding"/>
    <property type="evidence" value="ECO:0007669"/>
    <property type="project" value="UniProtKB-KW"/>
</dbReference>
<keyword evidence="2" id="KW-0067">ATP-binding</keyword>
<dbReference type="InterPro" id="IPR036390">
    <property type="entry name" value="WH_DNA-bd_sf"/>
</dbReference>
<evidence type="ECO:0000313" key="2">
    <source>
        <dbReference type="EMBL" id="MPR36872.1"/>
    </source>
</evidence>